<keyword evidence="1" id="KW-0472">Membrane</keyword>
<dbReference type="Proteomes" id="UP000596049">
    <property type="component" value="Chromosome"/>
</dbReference>
<organism evidence="3 4">
    <name type="scientific">Lysinibacillus agricola</name>
    <dbReference type="NCBI Taxonomy" id="2590012"/>
    <lineage>
        <taxon>Bacteria</taxon>
        <taxon>Bacillati</taxon>
        <taxon>Bacillota</taxon>
        <taxon>Bacilli</taxon>
        <taxon>Bacillales</taxon>
        <taxon>Bacillaceae</taxon>
        <taxon>Lysinibacillus</taxon>
    </lineage>
</organism>
<evidence type="ECO:0000259" key="2">
    <source>
        <dbReference type="Pfam" id="PF11732"/>
    </source>
</evidence>
<evidence type="ECO:0000313" key="3">
    <source>
        <dbReference type="EMBL" id="QQP10838.1"/>
    </source>
</evidence>
<reference evidence="3 4" key="1">
    <citation type="submission" date="2020-01" db="EMBL/GenBank/DDBJ databases">
        <authorList>
            <person name="Liu G."/>
            <person name="Liu B."/>
        </authorList>
    </citation>
    <scope>NUCLEOTIDE SEQUENCE [LARGE SCALE GENOMIC DNA]</scope>
    <source>
        <strain evidence="3 4">FJAT-51161</strain>
    </source>
</reference>
<proteinExistence type="predicted"/>
<dbReference type="EMBL" id="CP067341">
    <property type="protein sequence ID" value="QQP10838.1"/>
    <property type="molecule type" value="Genomic_DNA"/>
</dbReference>
<dbReference type="InterPro" id="IPR021726">
    <property type="entry name" value="THO_THOC2_N"/>
</dbReference>
<sequence length="46" mass="5495">MIPGITISTIFTLHQLFIYSNFINLIVNFFRFFSLFSYSVMNFCVF</sequence>
<evidence type="ECO:0000256" key="1">
    <source>
        <dbReference type="SAM" id="Phobius"/>
    </source>
</evidence>
<gene>
    <name evidence="3" type="ORF">FJQ98_16460</name>
</gene>
<keyword evidence="4" id="KW-1185">Reference proteome</keyword>
<keyword evidence="1" id="KW-1133">Transmembrane helix</keyword>
<feature type="domain" description="THO complex subunitTHOC2 N-terminal" evidence="2">
    <location>
        <begin position="3"/>
        <end position="45"/>
    </location>
</feature>
<feature type="transmembrane region" description="Helical" evidence="1">
    <location>
        <begin position="22"/>
        <end position="45"/>
    </location>
</feature>
<accession>A0ABX7ALQ0</accession>
<keyword evidence="1" id="KW-0812">Transmembrane</keyword>
<protein>
    <recommendedName>
        <fullName evidence="2">THO complex subunitTHOC2 N-terminal domain-containing protein</fullName>
    </recommendedName>
</protein>
<evidence type="ECO:0000313" key="4">
    <source>
        <dbReference type="Proteomes" id="UP000596049"/>
    </source>
</evidence>
<name>A0ABX7ALQ0_9BACI</name>
<dbReference type="Pfam" id="PF11732">
    <property type="entry name" value="Thoc2"/>
    <property type="match status" value="1"/>
</dbReference>